<dbReference type="Pfam" id="PF05651">
    <property type="entry name" value="Diacid_rec"/>
    <property type="match status" value="1"/>
</dbReference>
<name>A0A1T4XZ78_9BACL</name>
<evidence type="ECO:0000313" key="6">
    <source>
        <dbReference type="Proteomes" id="UP000190042"/>
    </source>
</evidence>
<dbReference type="PANTHER" id="PTHR33744">
    <property type="entry name" value="CARBOHYDRATE DIACID REGULATOR"/>
    <property type="match status" value="1"/>
</dbReference>
<keyword evidence="6" id="KW-1185">Reference proteome</keyword>
<feature type="domain" description="PucR C-terminal helix-turn-helix" evidence="3">
    <location>
        <begin position="302"/>
        <end position="358"/>
    </location>
</feature>
<feature type="domain" description="Putative sugar diacid recognition" evidence="2">
    <location>
        <begin position="5"/>
        <end position="134"/>
    </location>
</feature>
<dbReference type="InterPro" id="IPR051448">
    <property type="entry name" value="CdaR-like_regulators"/>
</dbReference>
<protein>
    <submittedName>
        <fullName evidence="5">Transcriptional regulator, CdaR family</fullName>
    </submittedName>
</protein>
<feature type="domain" description="CdaR GGDEF-like" evidence="4">
    <location>
        <begin position="143"/>
        <end position="256"/>
    </location>
</feature>
<dbReference type="InterPro" id="IPR025736">
    <property type="entry name" value="PucR_C-HTH_dom"/>
</dbReference>
<reference evidence="6" key="1">
    <citation type="submission" date="2017-02" db="EMBL/GenBank/DDBJ databases">
        <authorList>
            <person name="Varghese N."/>
            <person name="Submissions S."/>
        </authorList>
    </citation>
    <scope>NUCLEOTIDE SEQUENCE [LARGE SCALE GENOMIC DNA]</scope>
    <source>
        <strain evidence="6">DSM 23966</strain>
    </source>
</reference>
<evidence type="ECO:0000259" key="4">
    <source>
        <dbReference type="Pfam" id="PF17853"/>
    </source>
</evidence>
<gene>
    <name evidence="5" type="ORF">SAMN04244570_1483</name>
</gene>
<dbReference type="AlphaFoldDB" id="A0A1T4XZ78"/>
<dbReference type="Pfam" id="PF13556">
    <property type="entry name" value="HTH_30"/>
    <property type="match status" value="1"/>
</dbReference>
<sequence length="370" mass="42586">MSIHDIANKIIQVMESLIDEQIIICDTNGIIIASTDLTRLGNYHEGAAQVIKSKEPIIISKQLVPQLEGVKTGVNLPIFFNKSILGVVGITGETEKVRPFGEIVRKMTELLINENYYSEQIEFEHRSVENFLFDVLNSRQIDHFAKDRAETIGIRLDGKKQVILLSLNQVDSAIQKEVWQYIKGLIPEKDLLIRWGNNRLFWMHTLTTADQINESYVKALQTECENNFSIEIIVGVGDSVNITDLNLSYEQARMATKYNKIHEVISYYRDLQLELCLQEISDVTKKEFITRTIGNLVEQRQLVHTLTVFLEEELSIQKTAERLFIHVNTLHYRLTKIYQLTGLDPKRFKDLTSLYLALTFLEEHTITDGN</sequence>
<dbReference type="InterPro" id="IPR041522">
    <property type="entry name" value="CdaR_GGDEF"/>
</dbReference>
<comment type="similarity">
    <text evidence="1">Belongs to the CdaR family.</text>
</comment>
<dbReference type="Pfam" id="PF17853">
    <property type="entry name" value="GGDEF_2"/>
    <property type="match status" value="1"/>
</dbReference>
<dbReference type="EMBL" id="FUYJ01000002">
    <property type="protein sequence ID" value="SKA94839.1"/>
    <property type="molecule type" value="Genomic_DNA"/>
</dbReference>
<dbReference type="Proteomes" id="UP000190042">
    <property type="component" value="Unassembled WGS sequence"/>
</dbReference>
<accession>A0A1T4XZ78</accession>
<evidence type="ECO:0000256" key="1">
    <source>
        <dbReference type="ARBA" id="ARBA00006754"/>
    </source>
</evidence>
<dbReference type="RefSeq" id="WP_078817132.1">
    <property type="nucleotide sequence ID" value="NZ_FUYJ01000002.1"/>
</dbReference>
<organism evidence="5 6">
    <name type="scientific">Sporosarcina newyorkensis</name>
    <dbReference type="NCBI Taxonomy" id="759851"/>
    <lineage>
        <taxon>Bacteria</taxon>
        <taxon>Bacillati</taxon>
        <taxon>Bacillota</taxon>
        <taxon>Bacilli</taxon>
        <taxon>Bacillales</taxon>
        <taxon>Caryophanaceae</taxon>
        <taxon>Sporosarcina</taxon>
    </lineage>
</organism>
<dbReference type="InterPro" id="IPR008599">
    <property type="entry name" value="Diacid_rec"/>
</dbReference>
<dbReference type="PANTHER" id="PTHR33744:SF16">
    <property type="entry name" value="CARBOHYDRATE DIACID REGULATOR"/>
    <property type="match status" value="1"/>
</dbReference>
<proteinExistence type="inferred from homology"/>
<dbReference type="Gene3D" id="1.10.10.2840">
    <property type="entry name" value="PucR C-terminal helix-turn-helix domain"/>
    <property type="match status" value="1"/>
</dbReference>
<dbReference type="InterPro" id="IPR042070">
    <property type="entry name" value="PucR_C-HTH_sf"/>
</dbReference>
<evidence type="ECO:0000259" key="3">
    <source>
        <dbReference type="Pfam" id="PF13556"/>
    </source>
</evidence>
<evidence type="ECO:0000313" key="5">
    <source>
        <dbReference type="EMBL" id="SKA94839.1"/>
    </source>
</evidence>
<evidence type="ECO:0000259" key="2">
    <source>
        <dbReference type="Pfam" id="PF05651"/>
    </source>
</evidence>